<accession>A0A2G5VBS5</accession>
<organism evidence="2 3">
    <name type="scientific">Caenorhabditis nigoni</name>
    <dbReference type="NCBI Taxonomy" id="1611254"/>
    <lineage>
        <taxon>Eukaryota</taxon>
        <taxon>Metazoa</taxon>
        <taxon>Ecdysozoa</taxon>
        <taxon>Nematoda</taxon>
        <taxon>Chromadorea</taxon>
        <taxon>Rhabditida</taxon>
        <taxon>Rhabditina</taxon>
        <taxon>Rhabditomorpha</taxon>
        <taxon>Rhabditoidea</taxon>
        <taxon>Rhabditidae</taxon>
        <taxon>Peloderinae</taxon>
        <taxon>Caenorhabditis</taxon>
    </lineage>
</organism>
<feature type="chain" id="PRO_5013633600" description="SCP domain-containing protein" evidence="1">
    <location>
        <begin position="34"/>
        <end position="258"/>
    </location>
</feature>
<name>A0A2G5VBS5_9PELO</name>
<comment type="caution">
    <text evidence="2">The sequence shown here is derived from an EMBL/GenBank/DDBJ whole genome shotgun (WGS) entry which is preliminary data.</text>
</comment>
<feature type="signal peptide" evidence="1">
    <location>
        <begin position="1"/>
        <end position="33"/>
    </location>
</feature>
<dbReference type="EMBL" id="PDUG01000002">
    <property type="protein sequence ID" value="PIC49192.1"/>
    <property type="molecule type" value="Genomic_DNA"/>
</dbReference>
<evidence type="ECO:0000256" key="1">
    <source>
        <dbReference type="SAM" id="SignalP"/>
    </source>
</evidence>
<proteinExistence type="predicted"/>
<evidence type="ECO:0008006" key="4">
    <source>
        <dbReference type="Google" id="ProtNLM"/>
    </source>
</evidence>
<keyword evidence="3" id="KW-1185">Reference proteome</keyword>
<sequence>MLLLEGIRISHKFSIPNMLFLGLLAIVAPLALGAPPCFDEVNRLKEAYAYKFNIASMNKVQYMEHLERSIDYGLEMNGECPEPTFALYDEAYFLNARENTTIFEDMVIGFNYRYMACKVTYCPRTGKEIVSYAAQIVTIQHNRKLNGPPASKCHETWPVPKGGLCAGAEEMTQRERQQRNARDYLEYLNRKREEEKRSESKYGRKSAVPLKCFPGETEKTMPGCYQEKPVEYKPIDWEEFQKTMDKFVDSLIAKKGKN</sequence>
<reference evidence="3" key="1">
    <citation type="submission" date="2017-10" db="EMBL/GenBank/DDBJ databases">
        <title>Rapid genome shrinkage in a self-fertile nematode reveals novel sperm competition proteins.</title>
        <authorList>
            <person name="Yin D."/>
            <person name="Schwarz E.M."/>
            <person name="Thomas C.G."/>
            <person name="Felde R.L."/>
            <person name="Korf I.F."/>
            <person name="Cutter A.D."/>
            <person name="Schartner C.M."/>
            <person name="Ralston E.J."/>
            <person name="Meyer B.J."/>
            <person name="Haag E.S."/>
        </authorList>
    </citation>
    <scope>NUCLEOTIDE SEQUENCE [LARGE SCALE GENOMIC DNA]</scope>
    <source>
        <strain evidence="3">JU1422</strain>
    </source>
</reference>
<gene>
    <name evidence="2" type="primary">Cnig_chr_II.g7876</name>
    <name evidence="2" type="ORF">B9Z55_007876</name>
</gene>
<evidence type="ECO:0000313" key="3">
    <source>
        <dbReference type="Proteomes" id="UP000230233"/>
    </source>
</evidence>
<protein>
    <recommendedName>
        <fullName evidence="4">SCP domain-containing protein</fullName>
    </recommendedName>
</protein>
<dbReference type="Proteomes" id="UP000230233">
    <property type="component" value="Chromosome II"/>
</dbReference>
<evidence type="ECO:0000313" key="2">
    <source>
        <dbReference type="EMBL" id="PIC49192.1"/>
    </source>
</evidence>
<dbReference type="AlphaFoldDB" id="A0A2G5VBS5"/>
<keyword evidence="1" id="KW-0732">Signal</keyword>